<proteinExistence type="predicted"/>
<dbReference type="PROSITE" id="PS51161">
    <property type="entry name" value="ATP_CONE"/>
    <property type="match status" value="1"/>
</dbReference>
<comment type="caution">
    <text evidence="5">The sequence shown here is derived from an EMBL/GenBank/DDBJ whole genome shotgun (WGS) entry which is preliminary data.</text>
</comment>
<dbReference type="InterPro" id="IPR007560">
    <property type="entry name" value="Restrct_endonuc_IV_Mrr"/>
</dbReference>
<dbReference type="EMBL" id="VHIQ01000004">
    <property type="protein sequence ID" value="TPV33496.1"/>
    <property type="molecule type" value="Genomic_DNA"/>
</dbReference>
<dbReference type="GO" id="GO:0003677">
    <property type="term" value="F:DNA binding"/>
    <property type="evidence" value="ECO:0007669"/>
    <property type="project" value="InterPro"/>
</dbReference>
<gene>
    <name evidence="5" type="ORF">FJ651_10460</name>
</gene>
<evidence type="ECO:0000256" key="3">
    <source>
        <dbReference type="PROSITE-ProRule" id="PRU00492"/>
    </source>
</evidence>
<dbReference type="GO" id="GO:0005524">
    <property type="term" value="F:ATP binding"/>
    <property type="evidence" value="ECO:0007669"/>
    <property type="project" value="UniProtKB-UniRule"/>
</dbReference>
<dbReference type="InterPro" id="IPR011335">
    <property type="entry name" value="Restrct_endonuc-II-like"/>
</dbReference>
<protein>
    <submittedName>
        <fullName evidence="5">ATPase</fullName>
    </submittedName>
</protein>
<dbReference type="InterPro" id="IPR011856">
    <property type="entry name" value="tRNA_endonuc-like_dom_sf"/>
</dbReference>
<organism evidence="5 6">
    <name type="scientific">Paucihalobacter ruber</name>
    <dbReference type="NCBI Taxonomy" id="2567861"/>
    <lineage>
        <taxon>Bacteria</taxon>
        <taxon>Pseudomonadati</taxon>
        <taxon>Bacteroidota</taxon>
        <taxon>Flavobacteriia</taxon>
        <taxon>Flavobacteriales</taxon>
        <taxon>Flavobacteriaceae</taxon>
        <taxon>Paucihalobacter</taxon>
    </lineage>
</organism>
<dbReference type="SUPFAM" id="SSF52980">
    <property type="entry name" value="Restriction endonuclease-like"/>
    <property type="match status" value="1"/>
</dbReference>
<name>A0A506PI16_9FLAO</name>
<accession>A0A506PI16</accession>
<evidence type="ECO:0000259" key="4">
    <source>
        <dbReference type="PROSITE" id="PS51161"/>
    </source>
</evidence>
<keyword evidence="1 3" id="KW-0547">Nucleotide-binding</keyword>
<dbReference type="AlphaFoldDB" id="A0A506PI16"/>
<dbReference type="GO" id="GO:0004519">
    <property type="term" value="F:endonuclease activity"/>
    <property type="evidence" value="ECO:0007669"/>
    <property type="project" value="InterPro"/>
</dbReference>
<evidence type="ECO:0000256" key="1">
    <source>
        <dbReference type="ARBA" id="ARBA00022741"/>
    </source>
</evidence>
<evidence type="ECO:0000313" key="6">
    <source>
        <dbReference type="Proteomes" id="UP000317332"/>
    </source>
</evidence>
<dbReference type="InterPro" id="IPR005144">
    <property type="entry name" value="ATP-cone_dom"/>
</dbReference>
<dbReference type="Pfam" id="PF04471">
    <property type="entry name" value="Mrr_cat"/>
    <property type="match status" value="1"/>
</dbReference>
<dbReference type="RefSeq" id="WP_140990458.1">
    <property type="nucleotide sequence ID" value="NZ_VHIQ01000004.1"/>
</dbReference>
<evidence type="ECO:0000313" key="5">
    <source>
        <dbReference type="EMBL" id="TPV33496.1"/>
    </source>
</evidence>
<evidence type="ECO:0000256" key="2">
    <source>
        <dbReference type="ARBA" id="ARBA00022840"/>
    </source>
</evidence>
<sequence length="278" mass="31697">MSKKHINITKYSGERELFSKDHLKASLRRSGADETTIENVATLVASELYEGITTKEIYNRAFALLKKKKSHFASKYKLKKAIFELGPTGFPFEQYVSEILKHSGYTCEVSKFIDGKCVTHEIDVVAKKNNKTTLIECKFKSEQGGSCDVKIPLYIQSRYQDVNFKWNTDEGDLQPALIVTNARFTKDAEAYAKCEGLNLMSWDFPAGQALKDLIDQMDLYPITVSTLLTQREKQFLLSRNMVLCKQLLGDKFYLDHLGVSEVRKTKILNEIKALCHVK</sequence>
<keyword evidence="2 3" id="KW-0067">ATP-binding</keyword>
<dbReference type="Proteomes" id="UP000317332">
    <property type="component" value="Unassembled WGS sequence"/>
</dbReference>
<dbReference type="OrthoDB" id="320396at2"/>
<reference evidence="5 6" key="1">
    <citation type="submission" date="2019-06" db="EMBL/GenBank/DDBJ databases">
        <title>Flavobacteriaceae Paucihalobacterium erythroidium CWB-1, complete genome.</title>
        <authorList>
            <person name="Wu S."/>
        </authorList>
    </citation>
    <scope>NUCLEOTIDE SEQUENCE [LARGE SCALE GENOMIC DNA]</scope>
    <source>
        <strain evidence="5 6">CWB-1</strain>
    </source>
</reference>
<dbReference type="GO" id="GO:0009307">
    <property type="term" value="P:DNA restriction-modification system"/>
    <property type="evidence" value="ECO:0007669"/>
    <property type="project" value="InterPro"/>
</dbReference>
<keyword evidence="6" id="KW-1185">Reference proteome</keyword>
<dbReference type="Gene3D" id="3.40.1350.10">
    <property type="match status" value="1"/>
</dbReference>
<feature type="domain" description="ATP-cone" evidence="4">
    <location>
        <begin position="6"/>
        <end position="87"/>
    </location>
</feature>